<proteinExistence type="predicted"/>
<sequence length="320" mass="36781">MFGGMAMKTTRLDIVTVVHSADLRLLALQARSLARYADPAMVGTIHIIVNDQCFRAVRRRFLREVLPEYGGLSAKVRLWHSGDLWPEVSRKSGWGSQQALKLMAANVVETEDFLILDAKNHFIRPTTVADFIAEDGRLRTQMYRIHSKFTGHFKRACAYFGYGSEPDLTTGLPTSTPFLMKRSIVRAMMAEIEAREAVSFQSFFMKDRLFTEFYLYYGYILARYRGHQQFYEKRYTPTATLFGGHAKDARQGAEILAQLDRPDVYCMGVHRAVLKQADPQVINLVTDTWARFGLVTDTKEQTYFTTVQNGLPKWRRYLPF</sequence>
<name>A0A1G6TNW6_9PROT</name>
<evidence type="ECO:0000313" key="1">
    <source>
        <dbReference type="EMBL" id="SDD30793.1"/>
    </source>
</evidence>
<dbReference type="RefSeq" id="WP_139167389.1">
    <property type="nucleotide sequence ID" value="NZ_FNAK01000001.1"/>
</dbReference>
<dbReference type="OrthoDB" id="7068290at2"/>
<protein>
    <submittedName>
        <fullName evidence="1">Uncharacterized protein</fullName>
    </submittedName>
</protein>
<accession>A0A1G6TNW6</accession>
<organism evidence="1 2">
    <name type="scientific">Kordiimonas lacus</name>
    <dbReference type="NCBI Taxonomy" id="637679"/>
    <lineage>
        <taxon>Bacteria</taxon>
        <taxon>Pseudomonadati</taxon>
        <taxon>Pseudomonadota</taxon>
        <taxon>Alphaproteobacteria</taxon>
        <taxon>Kordiimonadales</taxon>
        <taxon>Kordiimonadaceae</taxon>
        <taxon>Kordiimonas</taxon>
    </lineage>
</organism>
<gene>
    <name evidence="1" type="ORF">SAMN04488071_0302</name>
</gene>
<dbReference type="AlphaFoldDB" id="A0A1G6TNW6"/>
<dbReference type="InterPro" id="IPR045499">
    <property type="entry name" value="DUF6492"/>
</dbReference>
<keyword evidence="2" id="KW-1185">Reference proteome</keyword>
<evidence type="ECO:0000313" key="2">
    <source>
        <dbReference type="Proteomes" id="UP000183685"/>
    </source>
</evidence>
<dbReference type="STRING" id="637679.GCA_001550055_00587"/>
<dbReference type="Proteomes" id="UP000183685">
    <property type="component" value="Unassembled WGS sequence"/>
</dbReference>
<dbReference type="Pfam" id="PF20102">
    <property type="entry name" value="DUF6492"/>
    <property type="match status" value="1"/>
</dbReference>
<reference evidence="1 2" key="1">
    <citation type="submission" date="2016-10" db="EMBL/GenBank/DDBJ databases">
        <authorList>
            <person name="de Groot N.N."/>
        </authorList>
    </citation>
    <scope>NUCLEOTIDE SEQUENCE [LARGE SCALE GENOMIC DNA]</scope>
    <source>
        <strain evidence="1 2">CGMCC 1.9109</strain>
    </source>
</reference>
<dbReference type="EMBL" id="FNAK01000001">
    <property type="protein sequence ID" value="SDD30793.1"/>
    <property type="molecule type" value="Genomic_DNA"/>
</dbReference>